<dbReference type="PRINTS" id="PR00633">
    <property type="entry name" value="RCCNDNSATION"/>
</dbReference>
<dbReference type="SUPFAM" id="SSF50985">
    <property type="entry name" value="RCC1/BLIP-II"/>
    <property type="match status" value="2"/>
</dbReference>
<evidence type="ECO:0000313" key="4">
    <source>
        <dbReference type="EMBL" id="NDK88430.1"/>
    </source>
</evidence>
<reference evidence="4 5" key="1">
    <citation type="submission" date="2020-01" db="EMBL/GenBank/DDBJ databases">
        <title>Investigation of new actinobacteria for the biodesulphurisation of diesel fuel.</title>
        <authorList>
            <person name="Athi Narayanan S.M."/>
        </authorList>
    </citation>
    <scope>NUCLEOTIDE SEQUENCE [LARGE SCALE GENOMIC DNA]</scope>
    <source>
        <strain evidence="4 5">213E</strain>
    </source>
</reference>
<feature type="region of interest" description="Disordered" evidence="2">
    <location>
        <begin position="1"/>
        <end position="37"/>
    </location>
</feature>
<evidence type="ECO:0000313" key="5">
    <source>
        <dbReference type="Proteomes" id="UP000466307"/>
    </source>
</evidence>
<gene>
    <name evidence="4" type="ORF">GYA93_02370</name>
</gene>
<dbReference type="Gene3D" id="2.130.10.30">
    <property type="entry name" value="Regulator of chromosome condensation 1/beta-lactamase-inhibitor protein II"/>
    <property type="match status" value="2"/>
</dbReference>
<dbReference type="AlphaFoldDB" id="A0A7K3LJN0"/>
<evidence type="ECO:0000256" key="1">
    <source>
        <dbReference type="ARBA" id="ARBA00022737"/>
    </source>
</evidence>
<dbReference type="PANTHER" id="PTHR45622">
    <property type="entry name" value="UBIQUITIN-PROTEIN LIGASE E3A-RELATED"/>
    <property type="match status" value="1"/>
</dbReference>
<keyword evidence="3" id="KW-1133">Transmembrane helix</keyword>
<organism evidence="4 5">
    <name type="scientific">Gordonia desulfuricans</name>
    <dbReference type="NCBI Taxonomy" id="89051"/>
    <lineage>
        <taxon>Bacteria</taxon>
        <taxon>Bacillati</taxon>
        <taxon>Actinomycetota</taxon>
        <taxon>Actinomycetes</taxon>
        <taxon>Mycobacteriales</taxon>
        <taxon>Gordoniaceae</taxon>
        <taxon>Gordonia</taxon>
    </lineage>
</organism>
<accession>A0A7K3LJN0</accession>
<feature type="non-terminal residue" evidence="4">
    <location>
        <position position="1"/>
    </location>
</feature>
<protein>
    <submittedName>
        <fullName evidence="4">Serine/threonine protein kinase</fullName>
    </submittedName>
</protein>
<dbReference type="RefSeq" id="WP_369127637.1">
    <property type="nucleotide sequence ID" value="NZ_JAADZU010000004.1"/>
</dbReference>
<keyword evidence="5" id="KW-1185">Reference proteome</keyword>
<dbReference type="GO" id="GO:0005737">
    <property type="term" value="C:cytoplasm"/>
    <property type="evidence" value="ECO:0007669"/>
    <property type="project" value="TreeGrafter"/>
</dbReference>
<keyword evidence="4" id="KW-0808">Transferase</keyword>
<dbReference type="PANTHER" id="PTHR45622:SF70">
    <property type="entry name" value="SECRETION-REGULATING GUANINE NUCLEOTIDE EXCHANGE FACTOR"/>
    <property type="match status" value="1"/>
</dbReference>
<evidence type="ECO:0000256" key="3">
    <source>
        <dbReference type="SAM" id="Phobius"/>
    </source>
</evidence>
<keyword evidence="3" id="KW-0472">Membrane</keyword>
<sequence length="434" mass="44930">PPAPDAPTDAHAVATSGTHSTDPASGAITEPAHRRRSTRTVGMIAGGIVLLLVVALVSVGTTLALTREPALVQTTTSSLAIANATTCTVHDGAVWCWGDNAHGEVGDGTTENRNAPTRVPGLADVTSIAVGWTSVCAIAGGSLYCWGGNENGQIGDGTTDDRTTPTKIEALHRVTSVSTGTDIDLVDGEITPRSTTCAVADGGAYCWGANTYGQIGDGTTENRLVPARVHGPADFTVLDTGSAITCGLTAPGDVYCWGYNRSGGIGDTTFTDRHTPTHVPGLGRAAALTTAVGTTCVISDSALYCWGNNRYGQVGDATRRYARTPLRVDGLPPVTAVSTNTQAICAVADQRLFCWGNNLDSMVPDDRRGYLTAPVEVGPDDLGGRLGPVTGVVTDSSTTFVRTDAGLFAWGLNRKGQLGIGTDDSTFHPVEVRF</sequence>
<dbReference type="InterPro" id="IPR009091">
    <property type="entry name" value="RCC1/BLIP-II"/>
</dbReference>
<dbReference type="InterPro" id="IPR051709">
    <property type="entry name" value="Ub-ligase/GTPase-reg"/>
</dbReference>
<keyword evidence="1" id="KW-0677">Repeat</keyword>
<dbReference type="GO" id="GO:0004674">
    <property type="term" value="F:protein serine/threonine kinase activity"/>
    <property type="evidence" value="ECO:0007669"/>
    <property type="project" value="UniProtKB-KW"/>
</dbReference>
<keyword evidence="4" id="KW-0418">Kinase</keyword>
<keyword evidence="4" id="KW-0723">Serine/threonine-protein kinase</keyword>
<dbReference type="PROSITE" id="PS50012">
    <property type="entry name" value="RCC1_3"/>
    <property type="match status" value="6"/>
</dbReference>
<feature type="compositionally biased region" description="Low complexity" evidence="2">
    <location>
        <begin position="1"/>
        <end position="15"/>
    </location>
</feature>
<dbReference type="Pfam" id="PF00415">
    <property type="entry name" value="RCC1"/>
    <property type="match status" value="6"/>
</dbReference>
<evidence type="ECO:0000256" key="2">
    <source>
        <dbReference type="SAM" id="MobiDB-lite"/>
    </source>
</evidence>
<comment type="caution">
    <text evidence="4">The sequence shown here is derived from an EMBL/GenBank/DDBJ whole genome shotgun (WGS) entry which is preliminary data.</text>
</comment>
<name>A0A7K3LJN0_9ACTN</name>
<dbReference type="InterPro" id="IPR000408">
    <property type="entry name" value="Reg_chr_condens"/>
</dbReference>
<dbReference type="Proteomes" id="UP000466307">
    <property type="component" value="Unassembled WGS sequence"/>
</dbReference>
<feature type="transmembrane region" description="Helical" evidence="3">
    <location>
        <begin position="41"/>
        <end position="65"/>
    </location>
</feature>
<proteinExistence type="predicted"/>
<dbReference type="EMBL" id="JAADZU010000004">
    <property type="protein sequence ID" value="NDK88430.1"/>
    <property type="molecule type" value="Genomic_DNA"/>
</dbReference>
<keyword evidence="3" id="KW-0812">Transmembrane</keyword>